<evidence type="ECO:0000313" key="8">
    <source>
        <dbReference type="EMBL" id="KGN92214.1"/>
    </source>
</evidence>
<organism evidence="8 9">
    <name type="scientific">Porphyromonas canoris</name>
    <dbReference type="NCBI Taxonomy" id="36875"/>
    <lineage>
        <taxon>Bacteria</taxon>
        <taxon>Pseudomonadati</taxon>
        <taxon>Bacteroidota</taxon>
        <taxon>Bacteroidia</taxon>
        <taxon>Bacteroidales</taxon>
        <taxon>Porphyromonadaceae</taxon>
        <taxon>Porphyromonas</taxon>
    </lineage>
</organism>
<dbReference type="Pfam" id="PF02618">
    <property type="entry name" value="YceG"/>
    <property type="match status" value="1"/>
</dbReference>
<keyword evidence="2 7" id="KW-0812">Transmembrane</keyword>
<evidence type="ECO:0000256" key="3">
    <source>
        <dbReference type="ARBA" id="ARBA00022989"/>
    </source>
</evidence>
<proteinExistence type="inferred from homology"/>
<comment type="function">
    <text evidence="7">Functions as a peptidoglycan terminase that cleaves nascent peptidoglycan strands endolytically to terminate their elongation.</text>
</comment>
<dbReference type="Gene3D" id="3.30.160.60">
    <property type="entry name" value="Classic Zinc Finger"/>
    <property type="match status" value="1"/>
</dbReference>
<evidence type="ECO:0000256" key="7">
    <source>
        <dbReference type="HAMAP-Rule" id="MF_02065"/>
    </source>
</evidence>
<feature type="site" description="Important for catalytic activity" evidence="7">
    <location>
        <position position="226"/>
    </location>
</feature>
<sequence>MERKKKKNIIKWLGIVSLTVILCAGVFTYMVVKRLKDPGTFGMYNAGKGWIYVFPESSWDDVSKSITELYSVKYPSLLPYLHLISDSPSPAVGAYTIHPSESLESISKRIGKGEQDQVSLTLPLDRLTGDTERALAKYLMYKKDEYRDALRDRELIQSLNIQDTTLLNHVLPGEYTLFWNTSPKEVVTMLVKRYEEFWSKERLDRAESLGLTPFEVRILASIVSLESRYQPELATIAGLYLNRLRLGMPLQADPTIIFAHQDYSIVRVLKKHLEIDSPYNTYKNKGLPPTPICVPSQEAMEAVLNAQSHNFLYMCADSDFSGKHIFAADYATHLKNARLFQEELNKRGIK</sequence>
<dbReference type="CDD" id="cd08010">
    <property type="entry name" value="MltG_like"/>
    <property type="match status" value="1"/>
</dbReference>
<comment type="catalytic activity">
    <reaction evidence="7">
        <text>a peptidoglycan chain = a peptidoglycan chain with N-acetyl-1,6-anhydromuramyl-[peptide] at the reducing end + a peptidoglycan chain with N-acetylglucosamine at the non-reducing end.</text>
        <dbReference type="EC" id="4.2.2.29"/>
    </reaction>
</comment>
<evidence type="ECO:0000313" key="9">
    <source>
        <dbReference type="Proteomes" id="UP000030101"/>
    </source>
</evidence>
<keyword evidence="6 7" id="KW-0961">Cell wall biogenesis/degradation</keyword>
<protein>
    <recommendedName>
        <fullName evidence="7">Endolytic murein transglycosylase</fullName>
        <ecNumber evidence="7">4.2.2.29</ecNumber>
    </recommendedName>
    <alternativeName>
        <fullName evidence="7">Peptidoglycan lytic transglycosylase</fullName>
    </alternativeName>
    <alternativeName>
        <fullName evidence="7">Peptidoglycan polymerization terminase</fullName>
    </alternativeName>
</protein>
<comment type="subcellular location">
    <subcellularLocation>
        <location evidence="7">Cell membrane</location>
        <topology evidence="7">Single-pass membrane protein</topology>
    </subcellularLocation>
</comment>
<evidence type="ECO:0000256" key="4">
    <source>
        <dbReference type="ARBA" id="ARBA00023136"/>
    </source>
</evidence>
<reference evidence="8 9" key="1">
    <citation type="submission" date="2014-08" db="EMBL/GenBank/DDBJ databases">
        <title>Porphyromonas canoris strain:OH2762 Genome sequencing.</title>
        <authorList>
            <person name="Wallis C."/>
            <person name="Deusch O."/>
            <person name="O'Flynn C."/>
            <person name="Davis I."/>
            <person name="Jospin G."/>
            <person name="Darling A.E."/>
            <person name="Coil D.A."/>
            <person name="Alexiev A."/>
            <person name="Horsfall A."/>
            <person name="Kirkwood N."/>
            <person name="Harris S."/>
            <person name="Eisen J.A."/>
        </authorList>
    </citation>
    <scope>NUCLEOTIDE SEQUENCE [LARGE SCALE GENOMIC DNA]</scope>
    <source>
        <strain evidence="9">COT-108 OH2762</strain>
    </source>
</reference>
<evidence type="ECO:0000256" key="6">
    <source>
        <dbReference type="ARBA" id="ARBA00023316"/>
    </source>
</evidence>
<dbReference type="PANTHER" id="PTHR30518:SF2">
    <property type="entry name" value="ENDOLYTIC MUREIN TRANSGLYCOSYLASE"/>
    <property type="match status" value="1"/>
</dbReference>
<dbReference type="InterPro" id="IPR003770">
    <property type="entry name" value="MLTG-like"/>
</dbReference>
<keyword evidence="3 7" id="KW-1133">Transmembrane helix</keyword>
<comment type="caution">
    <text evidence="8">The sequence shown here is derived from an EMBL/GenBank/DDBJ whole genome shotgun (WGS) entry which is preliminary data.</text>
</comment>
<evidence type="ECO:0000256" key="2">
    <source>
        <dbReference type="ARBA" id="ARBA00022692"/>
    </source>
</evidence>
<name>A0ABR4XKK9_9PORP</name>
<evidence type="ECO:0000256" key="1">
    <source>
        <dbReference type="ARBA" id="ARBA00022475"/>
    </source>
</evidence>
<gene>
    <name evidence="7" type="primary">mltG</name>
    <name evidence="8" type="ORF">HQ43_09350</name>
</gene>
<evidence type="ECO:0000256" key="5">
    <source>
        <dbReference type="ARBA" id="ARBA00023239"/>
    </source>
</evidence>
<dbReference type="EMBL" id="JQZV01000013">
    <property type="protein sequence ID" value="KGN92214.1"/>
    <property type="molecule type" value="Genomic_DNA"/>
</dbReference>
<dbReference type="HAMAP" id="MF_02065">
    <property type="entry name" value="MltG"/>
    <property type="match status" value="1"/>
</dbReference>
<keyword evidence="5 7" id="KW-0456">Lyase</keyword>
<dbReference type="PANTHER" id="PTHR30518">
    <property type="entry name" value="ENDOLYTIC MUREIN TRANSGLYCOSYLASE"/>
    <property type="match status" value="1"/>
</dbReference>
<keyword evidence="9" id="KW-1185">Reference proteome</keyword>
<feature type="transmembrane region" description="Helical" evidence="7">
    <location>
        <begin position="12"/>
        <end position="32"/>
    </location>
</feature>
<accession>A0ABR4XKK9</accession>
<keyword evidence="1 7" id="KW-1003">Cell membrane</keyword>
<keyword evidence="4 7" id="KW-0472">Membrane</keyword>
<comment type="similarity">
    <text evidence="7">Belongs to the transglycosylase MltG family.</text>
</comment>
<dbReference type="NCBIfam" id="TIGR00247">
    <property type="entry name" value="endolytic transglycosylase MltG"/>
    <property type="match status" value="1"/>
</dbReference>
<dbReference type="Proteomes" id="UP000030101">
    <property type="component" value="Unassembled WGS sequence"/>
</dbReference>
<dbReference type="EC" id="4.2.2.29" evidence="7"/>
<dbReference type="RefSeq" id="WP_036792365.1">
    <property type="nucleotide sequence ID" value="NZ_JQZV01000013.1"/>
</dbReference>